<protein>
    <recommendedName>
        <fullName evidence="1">Aminoglycoside phosphotransferase domain-containing protein</fullName>
    </recommendedName>
</protein>
<comment type="caution">
    <text evidence="2">The sequence shown here is derived from an EMBL/GenBank/DDBJ whole genome shotgun (WGS) entry which is preliminary data.</text>
</comment>
<dbReference type="SUPFAM" id="SSF56112">
    <property type="entry name" value="Protein kinase-like (PK-like)"/>
    <property type="match status" value="1"/>
</dbReference>
<dbReference type="InterPro" id="IPR002575">
    <property type="entry name" value="Aminoglycoside_PTrfase"/>
</dbReference>
<accession>A0A074LRR1</accession>
<evidence type="ECO:0000313" key="2">
    <source>
        <dbReference type="EMBL" id="KEO84836.1"/>
    </source>
</evidence>
<dbReference type="EMBL" id="JMIR01000002">
    <property type="protein sequence ID" value="KEO84836.1"/>
    <property type="molecule type" value="Genomic_DNA"/>
</dbReference>
<dbReference type="STRING" id="1157490.EL26_02160"/>
<dbReference type="RefSeq" id="WP_081856904.1">
    <property type="nucleotide sequence ID" value="NZ_JMIR01000002.1"/>
</dbReference>
<proteinExistence type="predicted"/>
<dbReference type="AlphaFoldDB" id="A0A074LRR1"/>
<dbReference type="eggNOG" id="COG2334">
    <property type="taxonomic scope" value="Bacteria"/>
</dbReference>
<keyword evidence="3" id="KW-1185">Reference proteome</keyword>
<organism evidence="2 3">
    <name type="scientific">Tumebacillus flagellatus</name>
    <dbReference type="NCBI Taxonomy" id="1157490"/>
    <lineage>
        <taxon>Bacteria</taxon>
        <taxon>Bacillati</taxon>
        <taxon>Bacillota</taxon>
        <taxon>Bacilli</taxon>
        <taxon>Bacillales</taxon>
        <taxon>Alicyclobacillaceae</taxon>
        <taxon>Tumebacillus</taxon>
    </lineage>
</organism>
<dbReference type="InterPro" id="IPR011009">
    <property type="entry name" value="Kinase-like_dom_sf"/>
</dbReference>
<dbReference type="Pfam" id="PF01636">
    <property type="entry name" value="APH"/>
    <property type="match status" value="1"/>
</dbReference>
<dbReference type="Proteomes" id="UP000027931">
    <property type="component" value="Unassembled WGS sequence"/>
</dbReference>
<evidence type="ECO:0000313" key="3">
    <source>
        <dbReference type="Proteomes" id="UP000027931"/>
    </source>
</evidence>
<feature type="domain" description="Aminoglycoside phosphotransferase" evidence="1">
    <location>
        <begin position="8"/>
        <end position="190"/>
    </location>
</feature>
<dbReference type="Gene3D" id="3.90.1200.10">
    <property type="match status" value="1"/>
</dbReference>
<sequence length="268" mass="29224">MSSLGEMIGQGRTAEVYAWGDGKILKLYREGFPTSWVDYEFRVAQAVNEAGVQAPLAYERVSTDGREGIVYERLEGGTLLEALHIGWSPQQIGEALADLHAGMHAVEEKNEWVPSLRARLESEIAGAQGVSEDVRAQVLDLLANLSDGRALLHGDFHPENVLLTTTRGPVVIDWVTVVTGHPLADVARTSLLLSLAQLPPGLDGNPVIEAMRQTIHDAYLARYQEVTGTTPADLLPWQIVSAASRLSESLPDAELERVRGFLEANLNK</sequence>
<gene>
    <name evidence="2" type="ORF">EL26_02160</name>
</gene>
<dbReference type="OrthoDB" id="9800774at2"/>
<evidence type="ECO:0000259" key="1">
    <source>
        <dbReference type="Pfam" id="PF01636"/>
    </source>
</evidence>
<name>A0A074LRR1_9BACL</name>
<reference evidence="2 3" key="1">
    <citation type="journal article" date="2013" name="Int. J. Syst. Evol. Microbiol.">
        <title>Tumebacillus flagellatus sp. nov., an alpha-amylase/pullulanase-producing bacterium isolated from cassava wastewater.</title>
        <authorList>
            <person name="Wang Q."/>
            <person name="Xie N."/>
            <person name="Qin Y."/>
            <person name="Shen N."/>
            <person name="Zhu J."/>
            <person name="Mi H."/>
            <person name="Huang R."/>
        </authorList>
    </citation>
    <scope>NUCLEOTIDE SEQUENCE [LARGE SCALE GENOMIC DNA]</scope>
    <source>
        <strain evidence="2 3">GST4</strain>
    </source>
</reference>